<evidence type="ECO:0000259" key="6">
    <source>
        <dbReference type="Pfam" id="PF17961"/>
    </source>
</evidence>
<evidence type="ECO:0000256" key="1">
    <source>
        <dbReference type="ARBA" id="ARBA00004168"/>
    </source>
</evidence>
<dbReference type="SUPFAM" id="SSF49401">
    <property type="entry name" value="Bacterial adhesins"/>
    <property type="match status" value="1"/>
</dbReference>
<comment type="caution">
    <text evidence="7">The sequence shown here is derived from an EMBL/GenBank/DDBJ whole genome shotgun (WGS) entry which is preliminary data.</text>
</comment>
<evidence type="ECO:0000256" key="3">
    <source>
        <dbReference type="ARBA" id="ARBA00022525"/>
    </source>
</evidence>
<keyword evidence="5" id="KW-0572">Peptidoglycan-anchor</keyword>
<dbReference type="GO" id="GO:0007155">
    <property type="term" value="P:cell adhesion"/>
    <property type="evidence" value="ECO:0007669"/>
    <property type="project" value="InterPro"/>
</dbReference>
<accession>A0A1L8MKC3</accession>
<dbReference type="STRING" id="1856638.A9Q68_09855"/>
<evidence type="ECO:0000313" key="7">
    <source>
        <dbReference type="EMBL" id="OJF71135.1"/>
    </source>
</evidence>
<dbReference type="Pfam" id="PF17961">
    <property type="entry name" value="Big_8"/>
    <property type="match status" value="1"/>
</dbReference>
<dbReference type="AlphaFoldDB" id="A0A1L8MKC3"/>
<dbReference type="Gene3D" id="2.60.40.1280">
    <property type="match status" value="1"/>
</dbReference>
<evidence type="ECO:0000313" key="8">
    <source>
        <dbReference type="Proteomes" id="UP000182015"/>
    </source>
</evidence>
<evidence type="ECO:0000256" key="4">
    <source>
        <dbReference type="ARBA" id="ARBA00022729"/>
    </source>
</evidence>
<dbReference type="InterPro" id="IPR008966">
    <property type="entry name" value="Adhesion_dom_sf"/>
</dbReference>
<keyword evidence="8" id="KW-1185">Reference proteome</keyword>
<sequence length="65" mass="7168">MDRAPGGDFTFDFQKDTVAPSDYITFTLNNNLDYHGVTSSSIYFPALRTPDGVTIAEANYDPTTN</sequence>
<dbReference type="Proteomes" id="UP000182015">
    <property type="component" value="Unassembled WGS sequence"/>
</dbReference>
<organism evidence="7 8">
    <name type="scientific">Streptococcus bovimastitidis</name>
    <dbReference type="NCBI Taxonomy" id="1856638"/>
    <lineage>
        <taxon>Bacteria</taxon>
        <taxon>Bacillati</taxon>
        <taxon>Bacillota</taxon>
        <taxon>Bacilli</taxon>
        <taxon>Lactobacillales</taxon>
        <taxon>Streptococcaceae</taxon>
        <taxon>Streptococcus</taxon>
    </lineage>
</organism>
<keyword evidence="2" id="KW-0134">Cell wall</keyword>
<keyword evidence="4" id="KW-0732">Signal</keyword>
<feature type="domain" description="SDR-like Ig" evidence="6">
    <location>
        <begin position="8"/>
        <end position="65"/>
    </location>
</feature>
<dbReference type="InterPro" id="IPR041171">
    <property type="entry name" value="SDR_Ig"/>
</dbReference>
<reference evidence="8" key="1">
    <citation type="submission" date="2016-06" db="EMBL/GenBank/DDBJ databases">
        <authorList>
            <person name="de Vries S.P.W."/>
            <person name="Hadjirin N.F."/>
            <person name="Lay E.M."/>
            <person name="Zadoks R.N."/>
            <person name="Peacock S.J."/>
            <person name="Parkhill J."/>
            <person name="Grant A.J."/>
            <person name="Mcdougall S."/>
            <person name="Holmes M.A."/>
        </authorList>
    </citation>
    <scope>NUCLEOTIDE SEQUENCE [LARGE SCALE GENOMIC DNA]</scope>
    <source>
        <strain evidence="8">NZ1587</strain>
    </source>
</reference>
<keyword evidence="3" id="KW-0964">Secreted</keyword>
<comment type="subcellular location">
    <subcellularLocation>
        <location evidence="1">Secreted</location>
        <location evidence="1">Cell wall</location>
        <topology evidence="1">Peptidoglycan-anchor</topology>
    </subcellularLocation>
</comment>
<evidence type="ECO:0000256" key="2">
    <source>
        <dbReference type="ARBA" id="ARBA00022512"/>
    </source>
</evidence>
<proteinExistence type="predicted"/>
<name>A0A1L8MKC3_9STRE</name>
<dbReference type="EMBL" id="LZDD01000004">
    <property type="protein sequence ID" value="OJF71135.1"/>
    <property type="molecule type" value="Genomic_DNA"/>
</dbReference>
<dbReference type="InterPro" id="IPR011252">
    <property type="entry name" value="Fibrogen-bd_dom1"/>
</dbReference>
<evidence type="ECO:0000256" key="5">
    <source>
        <dbReference type="ARBA" id="ARBA00023088"/>
    </source>
</evidence>
<protein>
    <recommendedName>
        <fullName evidence="6">SDR-like Ig domain-containing protein</fullName>
    </recommendedName>
</protein>
<gene>
    <name evidence="7" type="ORF">A9Q68_09855</name>
</gene>